<name>A0A3M9N2D2_9BACT</name>
<organism evidence="4 5">
    <name type="scientific">Rufibacter immobilis</name>
    <dbReference type="NCBI Taxonomy" id="1348778"/>
    <lineage>
        <taxon>Bacteria</taxon>
        <taxon>Pseudomonadati</taxon>
        <taxon>Bacteroidota</taxon>
        <taxon>Cytophagia</taxon>
        <taxon>Cytophagales</taxon>
        <taxon>Hymenobacteraceae</taxon>
        <taxon>Rufibacter</taxon>
    </lineage>
</organism>
<dbReference type="GO" id="GO:0008800">
    <property type="term" value="F:beta-lactamase activity"/>
    <property type="evidence" value="ECO:0007669"/>
    <property type="project" value="UniProtKB-EC"/>
</dbReference>
<feature type="domain" description="Beta-lactamase class A catalytic" evidence="3">
    <location>
        <begin position="50"/>
        <end position="263"/>
    </location>
</feature>
<reference evidence="4 5" key="1">
    <citation type="submission" date="2018-11" db="EMBL/GenBank/DDBJ databases">
        <title>Rufibacter latericius sp. nov., isolated from water in Baiyang Lake.</title>
        <authorList>
            <person name="Yang Y."/>
        </authorList>
    </citation>
    <scope>NUCLEOTIDE SEQUENCE [LARGE SCALE GENOMIC DNA]</scope>
    <source>
        <strain evidence="4 5">MCC P1</strain>
    </source>
</reference>
<sequence length="306" mass="33497">MKNALSLFLLCLFLVFGMMNAHGQQPREMLRQKTEQQLKEILEASPALTGLVAVDLTSGETISFNPNVVFPQASAIKVPILLEVYQQAQAGKFKLTDLRAIAPENRVGGTGIIKDLPDTTSFSIRNLAVLMIALSDNTATNTLLDLVSMASINATMQRLGLKQTRVQRKMIQAAASGRGEENISTPAEAAKMLQLLYKGEFLNKAASAEIISILQKTNRETSRLAAGLPASVPLAFKPGVLNGVSTEWALVLLPERPYAVAIMENYKVPGKAERVLEDVSAVLYQYYWRLGNATRYGTYVDPKLIK</sequence>
<dbReference type="Proteomes" id="UP000271010">
    <property type="component" value="Unassembled WGS sequence"/>
</dbReference>
<feature type="signal peptide" evidence="2">
    <location>
        <begin position="1"/>
        <end position="23"/>
    </location>
</feature>
<dbReference type="InterPro" id="IPR045155">
    <property type="entry name" value="Beta-lactam_cat"/>
</dbReference>
<proteinExistence type="predicted"/>
<dbReference type="AlphaFoldDB" id="A0A3M9N2D2"/>
<evidence type="ECO:0000259" key="3">
    <source>
        <dbReference type="Pfam" id="PF13354"/>
    </source>
</evidence>
<feature type="chain" id="PRO_5018106086" evidence="2">
    <location>
        <begin position="24"/>
        <end position="306"/>
    </location>
</feature>
<dbReference type="Pfam" id="PF13354">
    <property type="entry name" value="Beta-lactamase2"/>
    <property type="match status" value="1"/>
</dbReference>
<evidence type="ECO:0000313" key="4">
    <source>
        <dbReference type="EMBL" id="RNI31959.1"/>
    </source>
</evidence>
<dbReference type="PANTHER" id="PTHR35333">
    <property type="entry name" value="BETA-LACTAMASE"/>
    <property type="match status" value="1"/>
</dbReference>
<dbReference type="InterPro" id="IPR000871">
    <property type="entry name" value="Beta-lactam_class-A"/>
</dbReference>
<dbReference type="PANTHER" id="PTHR35333:SF4">
    <property type="entry name" value="SLR0121 PROTEIN"/>
    <property type="match status" value="1"/>
</dbReference>
<dbReference type="OrthoDB" id="9772863at2"/>
<dbReference type="InterPro" id="IPR012338">
    <property type="entry name" value="Beta-lactam/transpept-like"/>
</dbReference>
<accession>A0A3M9N2D2</accession>
<dbReference type="GO" id="GO:0046677">
    <property type="term" value="P:response to antibiotic"/>
    <property type="evidence" value="ECO:0007669"/>
    <property type="project" value="InterPro"/>
</dbReference>
<dbReference type="EMBL" id="RJJE01000003">
    <property type="protein sequence ID" value="RNI31959.1"/>
    <property type="molecule type" value="Genomic_DNA"/>
</dbReference>
<dbReference type="RefSeq" id="WP_123132096.1">
    <property type="nucleotide sequence ID" value="NZ_RJJE01000003.1"/>
</dbReference>
<protein>
    <submittedName>
        <fullName evidence="4">Serine hydrolase</fullName>
    </submittedName>
</protein>
<comment type="caution">
    <text evidence="4">The sequence shown here is derived from an EMBL/GenBank/DDBJ whole genome shotgun (WGS) entry which is preliminary data.</text>
</comment>
<gene>
    <name evidence="4" type="ORF">EFA69_05485</name>
</gene>
<keyword evidence="4" id="KW-0378">Hydrolase</keyword>
<keyword evidence="2" id="KW-0732">Signal</keyword>
<dbReference type="GO" id="GO:0030655">
    <property type="term" value="P:beta-lactam antibiotic catabolic process"/>
    <property type="evidence" value="ECO:0007669"/>
    <property type="project" value="InterPro"/>
</dbReference>
<evidence type="ECO:0000256" key="2">
    <source>
        <dbReference type="SAM" id="SignalP"/>
    </source>
</evidence>
<dbReference type="SUPFAM" id="SSF56601">
    <property type="entry name" value="beta-lactamase/transpeptidase-like"/>
    <property type="match status" value="1"/>
</dbReference>
<keyword evidence="5" id="KW-1185">Reference proteome</keyword>
<dbReference type="Gene3D" id="3.40.710.10">
    <property type="entry name" value="DD-peptidase/beta-lactamase superfamily"/>
    <property type="match status" value="1"/>
</dbReference>
<comment type="catalytic activity">
    <reaction evidence="1">
        <text>a beta-lactam + H2O = a substituted beta-amino acid</text>
        <dbReference type="Rhea" id="RHEA:20401"/>
        <dbReference type="ChEBI" id="CHEBI:15377"/>
        <dbReference type="ChEBI" id="CHEBI:35627"/>
        <dbReference type="ChEBI" id="CHEBI:140347"/>
        <dbReference type="EC" id="3.5.2.6"/>
    </reaction>
</comment>
<evidence type="ECO:0000313" key="5">
    <source>
        <dbReference type="Proteomes" id="UP000271010"/>
    </source>
</evidence>
<evidence type="ECO:0000256" key="1">
    <source>
        <dbReference type="ARBA" id="ARBA00001526"/>
    </source>
</evidence>